<dbReference type="PANTHER" id="PTHR18964:SF149">
    <property type="entry name" value="BIFUNCTIONAL UDP-N-ACETYLGLUCOSAMINE 2-EPIMERASE_N-ACETYLMANNOSAMINE KINASE"/>
    <property type="match status" value="1"/>
</dbReference>
<organism evidence="3 4">
    <name type="scientific">Actinophytocola oryzae</name>
    <dbReference type="NCBI Taxonomy" id="502181"/>
    <lineage>
        <taxon>Bacteria</taxon>
        <taxon>Bacillati</taxon>
        <taxon>Actinomycetota</taxon>
        <taxon>Actinomycetes</taxon>
        <taxon>Pseudonocardiales</taxon>
        <taxon>Pseudonocardiaceae</taxon>
    </lineage>
</organism>
<dbReference type="SUPFAM" id="SSF53067">
    <property type="entry name" value="Actin-like ATPase domain"/>
    <property type="match status" value="1"/>
</dbReference>
<dbReference type="InterPro" id="IPR043129">
    <property type="entry name" value="ATPase_NBD"/>
</dbReference>
<dbReference type="GO" id="GO:0006265">
    <property type="term" value="P:DNA topological change"/>
    <property type="evidence" value="ECO:0007669"/>
    <property type="project" value="InterPro"/>
</dbReference>
<protein>
    <submittedName>
        <fullName evidence="3">Putative NBD/HSP70 family sugar kinase</fullName>
    </submittedName>
</protein>
<keyword evidence="3" id="KW-0808">Transferase</keyword>
<dbReference type="Gene3D" id="1.10.10.10">
    <property type="entry name" value="Winged helix-like DNA-binding domain superfamily/Winged helix DNA-binding domain"/>
    <property type="match status" value="1"/>
</dbReference>
<dbReference type="SUPFAM" id="SSF46785">
    <property type="entry name" value="Winged helix' DNA-binding domain"/>
    <property type="match status" value="1"/>
</dbReference>
<dbReference type="InterPro" id="IPR001845">
    <property type="entry name" value="HTH_ArsR_DNA-bd_dom"/>
</dbReference>
<dbReference type="CDD" id="cd23763">
    <property type="entry name" value="ASKHA_ATPase_ROK"/>
    <property type="match status" value="1"/>
</dbReference>
<dbReference type="Pfam" id="PF12802">
    <property type="entry name" value="MarR_2"/>
    <property type="match status" value="1"/>
</dbReference>
<sequence>MRGQTGTPRLLRTMNERLLLDRLREHGPASRGDLAKETGLSKPTVSSALASLEEAGLVLMVGAMGGRPGPTTAIYDMNAQAGHVAGVDIGRDWIRVAVADLRGELIARQDARNTARSAADLVRRVRRLADRAAAEAGLAWSAVTYAVVGSPGVLNAATGSLDFAQNLPGWGRPGLVDRLRAALEIDLAIENDVNLAAVGEFAMGAGRGRRDFVFVSVGTGVGMGIVLDGKLYVGARGAAGEVSFVPTPDSVVSTQDSRERGMTEAVTGAAGVAAAAREAGMTVGSAREVFEAAAEGDPTASAIVAAEGRRIGSLVTAVTAILDPEVVVLGGGVGRNLDMLGVAISGRVKELGPLRPEVVASTLGDSGVLQGAITRALEVARDRLFSLRTG</sequence>
<dbReference type="OrthoDB" id="3189808at2"/>
<dbReference type="EMBL" id="SOCP01000021">
    <property type="protein sequence ID" value="TDV41005.1"/>
    <property type="molecule type" value="Genomic_DNA"/>
</dbReference>
<proteinExistence type="inferred from homology"/>
<dbReference type="Proteomes" id="UP000294927">
    <property type="component" value="Unassembled WGS sequence"/>
</dbReference>
<dbReference type="InterPro" id="IPR036390">
    <property type="entry name" value="WH_DNA-bd_sf"/>
</dbReference>
<dbReference type="Pfam" id="PF00480">
    <property type="entry name" value="ROK"/>
    <property type="match status" value="1"/>
</dbReference>
<reference evidence="3 4" key="1">
    <citation type="submission" date="2019-03" db="EMBL/GenBank/DDBJ databases">
        <title>Genomic Encyclopedia of Archaeal and Bacterial Type Strains, Phase II (KMG-II): from individual species to whole genera.</title>
        <authorList>
            <person name="Goeker M."/>
        </authorList>
    </citation>
    <scope>NUCLEOTIDE SEQUENCE [LARGE SCALE GENOMIC DNA]</scope>
    <source>
        <strain evidence="3 4">DSM 45499</strain>
    </source>
</reference>
<dbReference type="InterPro" id="IPR011991">
    <property type="entry name" value="ArsR-like_HTH"/>
</dbReference>
<dbReference type="GO" id="GO:0005524">
    <property type="term" value="F:ATP binding"/>
    <property type="evidence" value="ECO:0007669"/>
    <property type="project" value="InterPro"/>
</dbReference>
<dbReference type="GO" id="GO:0003918">
    <property type="term" value="F:DNA topoisomerase type II (double strand cut, ATP-hydrolyzing) activity"/>
    <property type="evidence" value="ECO:0007669"/>
    <property type="project" value="InterPro"/>
</dbReference>
<dbReference type="InterPro" id="IPR000600">
    <property type="entry name" value="ROK"/>
</dbReference>
<evidence type="ECO:0000313" key="3">
    <source>
        <dbReference type="EMBL" id="TDV41005.1"/>
    </source>
</evidence>
<evidence type="ECO:0000313" key="4">
    <source>
        <dbReference type="Proteomes" id="UP000294927"/>
    </source>
</evidence>
<gene>
    <name evidence="3" type="ORF">CLV71_12171</name>
</gene>
<dbReference type="CDD" id="cd00090">
    <property type="entry name" value="HTH_ARSR"/>
    <property type="match status" value="1"/>
</dbReference>
<dbReference type="Gene3D" id="3.30.420.40">
    <property type="match status" value="2"/>
</dbReference>
<evidence type="ECO:0000259" key="2">
    <source>
        <dbReference type="SMART" id="SM00418"/>
    </source>
</evidence>
<comment type="caution">
    <text evidence="3">The sequence shown here is derived from an EMBL/GenBank/DDBJ whole genome shotgun (WGS) entry which is preliminary data.</text>
</comment>
<dbReference type="InterPro" id="IPR036388">
    <property type="entry name" value="WH-like_DNA-bd_sf"/>
</dbReference>
<comment type="similarity">
    <text evidence="1">Belongs to the ROK (NagC/XylR) family.</text>
</comment>
<dbReference type="GO" id="GO:0003700">
    <property type="term" value="F:DNA-binding transcription factor activity"/>
    <property type="evidence" value="ECO:0007669"/>
    <property type="project" value="InterPro"/>
</dbReference>
<dbReference type="InterPro" id="IPR000835">
    <property type="entry name" value="HTH_MarR-typ"/>
</dbReference>
<evidence type="ECO:0000256" key="1">
    <source>
        <dbReference type="ARBA" id="ARBA00006479"/>
    </source>
</evidence>
<feature type="domain" description="HTH arsR-type" evidence="2">
    <location>
        <begin position="9"/>
        <end position="87"/>
    </location>
</feature>
<dbReference type="AlphaFoldDB" id="A0A4R7UZN1"/>
<dbReference type="RefSeq" id="WP_133907949.1">
    <property type="nucleotide sequence ID" value="NZ_SOCP01000021.1"/>
</dbReference>
<dbReference type="InterPro" id="IPR000565">
    <property type="entry name" value="Topo_IIA_B"/>
</dbReference>
<dbReference type="GO" id="GO:0003677">
    <property type="term" value="F:DNA binding"/>
    <property type="evidence" value="ECO:0007669"/>
    <property type="project" value="InterPro"/>
</dbReference>
<dbReference type="PRINTS" id="PR01159">
    <property type="entry name" value="DNAGYRASEB"/>
</dbReference>
<dbReference type="GO" id="GO:0016301">
    <property type="term" value="F:kinase activity"/>
    <property type="evidence" value="ECO:0007669"/>
    <property type="project" value="UniProtKB-KW"/>
</dbReference>
<dbReference type="SMART" id="SM00418">
    <property type="entry name" value="HTH_ARSR"/>
    <property type="match status" value="1"/>
</dbReference>
<name>A0A4R7UZN1_9PSEU</name>
<keyword evidence="4" id="KW-1185">Reference proteome</keyword>
<dbReference type="PANTHER" id="PTHR18964">
    <property type="entry name" value="ROK (REPRESSOR, ORF, KINASE) FAMILY"/>
    <property type="match status" value="1"/>
</dbReference>
<accession>A0A4R7UZN1</accession>
<keyword evidence="3" id="KW-0418">Kinase</keyword>